<comment type="similarity">
    <text evidence="1 2">Belongs to the enoyl-CoA hydratase/isomerase family.</text>
</comment>
<evidence type="ECO:0000256" key="1">
    <source>
        <dbReference type="ARBA" id="ARBA00005254"/>
    </source>
</evidence>
<proteinExistence type="inferred from homology"/>
<dbReference type="InterPro" id="IPR018376">
    <property type="entry name" value="Enoyl-CoA_hyd/isom_CS"/>
</dbReference>
<gene>
    <name evidence="3" type="ORF">KJP28_01445</name>
</gene>
<keyword evidence="4" id="KW-1185">Reference proteome</keyword>
<dbReference type="Proteomes" id="UP000756530">
    <property type="component" value="Unassembled WGS sequence"/>
</dbReference>
<protein>
    <submittedName>
        <fullName evidence="3">Enoyl-CoA hydratase/isomerase family protein</fullName>
    </submittedName>
</protein>
<reference evidence="3 4" key="1">
    <citation type="submission" date="2021-05" db="EMBL/GenBank/DDBJ databases">
        <title>Culturable bacteria isolated from Daya Bay.</title>
        <authorList>
            <person name="Zheng W."/>
            <person name="Yu S."/>
            <person name="Huang Y."/>
        </authorList>
    </citation>
    <scope>NUCLEOTIDE SEQUENCE [LARGE SCALE GENOMIC DNA]</scope>
    <source>
        <strain evidence="3 4">DP4N28-5</strain>
    </source>
</reference>
<dbReference type="CDD" id="cd06558">
    <property type="entry name" value="crotonase-like"/>
    <property type="match status" value="1"/>
</dbReference>
<evidence type="ECO:0000256" key="2">
    <source>
        <dbReference type="RuleBase" id="RU003707"/>
    </source>
</evidence>
<dbReference type="RefSeq" id="WP_218390450.1">
    <property type="nucleotide sequence ID" value="NZ_JAHUZE010000001.1"/>
</dbReference>
<dbReference type="NCBIfam" id="NF005073">
    <property type="entry name" value="PRK06495.1"/>
    <property type="match status" value="1"/>
</dbReference>
<accession>A0ABS6SX86</accession>
<dbReference type="PROSITE" id="PS00166">
    <property type="entry name" value="ENOYL_COA_HYDRATASE"/>
    <property type="match status" value="1"/>
</dbReference>
<dbReference type="EMBL" id="JAHUZE010000001">
    <property type="protein sequence ID" value="MBV7377571.1"/>
    <property type="molecule type" value="Genomic_DNA"/>
</dbReference>
<sequence>MRNELIKTTIEDHVAVVTLDNPPVNAQSKEFMEELIEVFDELNETKGIRCIVLTAAGKVFSAGADIKMRAKMASEAVEGDTYRHLRRAREVGFVIMESNIPVIAAVNGAALGAGMGIAIMSDIIVASNTAKFGLPEIDVGLMGGVRHTQRVFPVGLTRRMVLTGWRVPAEELYRRGLIEACVEPEELMDTAMEIARDIASKSPTAVRKAKRALNTVETMGLKDGYRFEQNLTVEMTRHEDSKEAMRAFMEKRAPKFSDEIS</sequence>
<name>A0ABS6SX86_9RHOB</name>
<dbReference type="Pfam" id="PF00378">
    <property type="entry name" value="ECH_1"/>
    <property type="match status" value="1"/>
</dbReference>
<dbReference type="InterPro" id="IPR001753">
    <property type="entry name" value="Enoyl-CoA_hydra/iso"/>
</dbReference>
<dbReference type="PANTHER" id="PTHR11941">
    <property type="entry name" value="ENOYL-COA HYDRATASE-RELATED"/>
    <property type="match status" value="1"/>
</dbReference>
<comment type="caution">
    <text evidence="3">The sequence shown here is derived from an EMBL/GenBank/DDBJ whole genome shotgun (WGS) entry which is preliminary data.</text>
</comment>
<dbReference type="PANTHER" id="PTHR11941:SF54">
    <property type="entry name" value="ENOYL-COA HYDRATASE, MITOCHONDRIAL"/>
    <property type="match status" value="1"/>
</dbReference>
<evidence type="ECO:0000313" key="3">
    <source>
        <dbReference type="EMBL" id="MBV7377571.1"/>
    </source>
</evidence>
<evidence type="ECO:0000313" key="4">
    <source>
        <dbReference type="Proteomes" id="UP000756530"/>
    </source>
</evidence>
<organism evidence="3 4">
    <name type="scientific">Maritimibacter dapengensis</name>
    <dbReference type="NCBI Taxonomy" id="2836868"/>
    <lineage>
        <taxon>Bacteria</taxon>
        <taxon>Pseudomonadati</taxon>
        <taxon>Pseudomonadota</taxon>
        <taxon>Alphaproteobacteria</taxon>
        <taxon>Rhodobacterales</taxon>
        <taxon>Roseobacteraceae</taxon>
        <taxon>Maritimibacter</taxon>
    </lineage>
</organism>